<protein>
    <recommendedName>
        <fullName evidence="10">Noggin</fullName>
    </recommendedName>
</protein>
<organism evidence="8 9">
    <name type="scientific">Hucho hucho</name>
    <name type="common">huchen</name>
    <dbReference type="NCBI Taxonomy" id="62062"/>
    <lineage>
        <taxon>Eukaryota</taxon>
        <taxon>Metazoa</taxon>
        <taxon>Chordata</taxon>
        <taxon>Craniata</taxon>
        <taxon>Vertebrata</taxon>
        <taxon>Euteleostomi</taxon>
        <taxon>Actinopterygii</taxon>
        <taxon>Neopterygii</taxon>
        <taxon>Teleostei</taxon>
        <taxon>Protacanthopterygii</taxon>
        <taxon>Salmoniformes</taxon>
        <taxon>Salmonidae</taxon>
        <taxon>Salmoninae</taxon>
        <taxon>Hucho</taxon>
    </lineage>
</organism>
<evidence type="ECO:0000256" key="3">
    <source>
        <dbReference type="ARBA" id="ARBA00022473"/>
    </source>
</evidence>
<feature type="disulfide bond" evidence="7">
    <location>
        <begin position="159"/>
        <end position="203"/>
    </location>
</feature>
<dbReference type="AlphaFoldDB" id="A0A4W5L9C4"/>
<reference evidence="8" key="2">
    <citation type="submission" date="2025-08" db="UniProtKB">
        <authorList>
            <consortium name="Ensembl"/>
        </authorList>
    </citation>
    <scope>IDENTIFICATION</scope>
</reference>
<comment type="similarity">
    <text evidence="2">Belongs to the noggin family.</text>
</comment>
<evidence type="ECO:0000256" key="2">
    <source>
        <dbReference type="ARBA" id="ARBA00007480"/>
    </source>
</evidence>
<dbReference type="GO" id="GO:0005615">
    <property type="term" value="C:extracellular space"/>
    <property type="evidence" value="ECO:0007669"/>
    <property type="project" value="TreeGrafter"/>
</dbReference>
<dbReference type="Pfam" id="PF05806">
    <property type="entry name" value="Noggin"/>
    <property type="match status" value="1"/>
</dbReference>
<dbReference type="InterPro" id="IPR029034">
    <property type="entry name" value="Cystine-knot_cytokine"/>
</dbReference>
<dbReference type="Gene3D" id="2.10.90.10">
    <property type="entry name" value="Cystine-knot cytokines"/>
    <property type="match status" value="1"/>
</dbReference>
<accession>A0A4W5L9C4</accession>
<dbReference type="Ensembl" id="ENSHHUT00000023231.1">
    <property type="protein sequence ID" value="ENSHHUP00000022384.1"/>
    <property type="gene ID" value="ENSHHUG00000013806.1"/>
</dbReference>
<keyword evidence="4" id="KW-0964">Secreted</keyword>
<dbReference type="GO" id="GO:0009953">
    <property type="term" value="P:dorsal/ventral pattern formation"/>
    <property type="evidence" value="ECO:0007669"/>
    <property type="project" value="TreeGrafter"/>
</dbReference>
<reference evidence="8" key="3">
    <citation type="submission" date="2025-09" db="UniProtKB">
        <authorList>
            <consortium name="Ensembl"/>
        </authorList>
    </citation>
    <scope>IDENTIFICATION</scope>
</reference>
<dbReference type="SUPFAM" id="SSF57501">
    <property type="entry name" value="Cystine-knot cytokines"/>
    <property type="match status" value="1"/>
</dbReference>
<dbReference type="GO" id="GO:0030514">
    <property type="term" value="P:negative regulation of BMP signaling pathway"/>
    <property type="evidence" value="ECO:0007669"/>
    <property type="project" value="InterPro"/>
</dbReference>
<evidence type="ECO:0000256" key="1">
    <source>
        <dbReference type="ARBA" id="ARBA00004613"/>
    </source>
</evidence>
<reference evidence="9" key="1">
    <citation type="submission" date="2018-06" db="EMBL/GenBank/DDBJ databases">
        <title>Genome assembly of Danube salmon.</title>
        <authorList>
            <person name="Macqueen D.J."/>
            <person name="Gundappa M.K."/>
        </authorList>
    </citation>
    <scope>NUCLEOTIDE SEQUENCE [LARGE SCALE GENOMIC DNA]</scope>
</reference>
<evidence type="ECO:0000313" key="9">
    <source>
        <dbReference type="Proteomes" id="UP000314982"/>
    </source>
</evidence>
<sequence length="206" mass="23676">MIPNQEQVRSETPIGQKDTDFDDVSFLRTRSSSFVSSSQLIRPYSLSMNEGDYHYAPKPKHLRHNRLLRILGSSFDPFWMSIERPLTEGAARYQRKLQNDAEDLDLSELPADVASTLRDWLVRSATCGMRYQWVKLAPVFWPRWLRHTDCEKSGGSRSCSFPSGMACRQAQTTQIKILAWHCVAGRKCLWRQVPYPVVTACKCSCK</sequence>
<evidence type="ECO:0008006" key="10">
    <source>
        <dbReference type="Google" id="ProtNLM"/>
    </source>
</evidence>
<evidence type="ECO:0000313" key="8">
    <source>
        <dbReference type="Ensembl" id="ENSHHUP00000022384.1"/>
    </source>
</evidence>
<dbReference type="GeneTree" id="ENSGT00390000006009"/>
<feature type="disulfide bond" evidence="7">
    <location>
        <begin position="150"/>
        <end position="201"/>
    </location>
</feature>
<dbReference type="GO" id="GO:0045596">
    <property type="term" value="P:negative regulation of cell differentiation"/>
    <property type="evidence" value="ECO:0007669"/>
    <property type="project" value="InterPro"/>
</dbReference>
<keyword evidence="5" id="KW-0732">Signal</keyword>
<keyword evidence="6" id="KW-0891">Chondrogenesis</keyword>
<name>A0A4W5L9C4_9TELE</name>
<dbReference type="GO" id="GO:0051216">
    <property type="term" value="P:cartilage development"/>
    <property type="evidence" value="ECO:0007669"/>
    <property type="project" value="UniProtKB-KW"/>
</dbReference>
<dbReference type="PANTHER" id="PTHR10494:SF6">
    <property type="entry name" value="NOGGIN"/>
    <property type="match status" value="1"/>
</dbReference>
<evidence type="ECO:0000256" key="7">
    <source>
        <dbReference type="PIRSR" id="PIRSR008129-1"/>
    </source>
</evidence>
<dbReference type="InterPro" id="IPR008717">
    <property type="entry name" value="Noggin"/>
</dbReference>
<dbReference type="Gene3D" id="1.10.287.520">
    <property type="entry name" value="Helix hairpin bin"/>
    <property type="match status" value="1"/>
</dbReference>
<comment type="subcellular location">
    <subcellularLocation>
        <location evidence="1">Secreted</location>
    </subcellularLocation>
</comment>
<keyword evidence="7" id="KW-1015">Disulfide bond</keyword>
<feature type="disulfide bond" evidence="7">
    <location>
        <begin position="182"/>
        <end position="188"/>
    </location>
</feature>
<evidence type="ECO:0000256" key="4">
    <source>
        <dbReference type="ARBA" id="ARBA00022525"/>
    </source>
</evidence>
<dbReference type="GO" id="GO:0001649">
    <property type="term" value="P:osteoblast differentiation"/>
    <property type="evidence" value="ECO:0007669"/>
    <property type="project" value="TreeGrafter"/>
</dbReference>
<dbReference type="PANTHER" id="PTHR10494">
    <property type="entry name" value="BONE MORPHOGENETIC PROTEIN INHIBITOR, NOGGIN"/>
    <property type="match status" value="1"/>
</dbReference>
<feature type="disulfide bond" evidence="7">
    <location>
        <begin position="127"/>
        <end position="167"/>
    </location>
</feature>
<keyword evidence="9" id="KW-1185">Reference proteome</keyword>
<dbReference type="PIRSF" id="PIRSF008129">
    <property type="entry name" value="Noggin"/>
    <property type="match status" value="1"/>
</dbReference>
<dbReference type="Proteomes" id="UP000314982">
    <property type="component" value="Unassembled WGS sequence"/>
</dbReference>
<keyword evidence="3" id="KW-0217">Developmental protein</keyword>
<evidence type="ECO:0000256" key="5">
    <source>
        <dbReference type="ARBA" id="ARBA00022729"/>
    </source>
</evidence>
<proteinExistence type="inferred from homology"/>
<evidence type="ECO:0000256" key="6">
    <source>
        <dbReference type="ARBA" id="ARBA00023188"/>
    </source>
</evidence>